<organism evidence="1 2">
    <name type="scientific">Plantactinospora mayteni</name>
    <dbReference type="NCBI Taxonomy" id="566021"/>
    <lineage>
        <taxon>Bacteria</taxon>
        <taxon>Bacillati</taxon>
        <taxon>Actinomycetota</taxon>
        <taxon>Actinomycetes</taxon>
        <taxon>Micromonosporales</taxon>
        <taxon>Micromonosporaceae</taxon>
        <taxon>Plantactinospora</taxon>
    </lineage>
</organism>
<evidence type="ECO:0000313" key="1">
    <source>
        <dbReference type="EMBL" id="GIH00281.1"/>
    </source>
</evidence>
<dbReference type="Proteomes" id="UP000621500">
    <property type="component" value="Unassembled WGS sequence"/>
</dbReference>
<accession>A0ABQ4F037</accession>
<comment type="caution">
    <text evidence="1">The sequence shown here is derived from an EMBL/GenBank/DDBJ whole genome shotgun (WGS) entry which is preliminary data.</text>
</comment>
<evidence type="ECO:0000313" key="2">
    <source>
        <dbReference type="Proteomes" id="UP000621500"/>
    </source>
</evidence>
<name>A0ABQ4F037_9ACTN</name>
<gene>
    <name evidence="1" type="ORF">Pma05_68530</name>
</gene>
<keyword evidence="2" id="KW-1185">Reference proteome</keyword>
<dbReference type="RefSeq" id="WP_203861607.1">
    <property type="nucleotide sequence ID" value="NZ_BAAAZQ010000022.1"/>
</dbReference>
<protein>
    <submittedName>
        <fullName evidence="1">Uncharacterized protein</fullName>
    </submittedName>
</protein>
<reference evidence="1 2" key="1">
    <citation type="submission" date="2021-01" db="EMBL/GenBank/DDBJ databases">
        <title>Whole genome shotgun sequence of Plantactinospora mayteni NBRC 109088.</title>
        <authorList>
            <person name="Komaki H."/>
            <person name="Tamura T."/>
        </authorList>
    </citation>
    <scope>NUCLEOTIDE SEQUENCE [LARGE SCALE GENOMIC DNA]</scope>
    <source>
        <strain evidence="1 2">NBRC 109088</strain>
    </source>
</reference>
<proteinExistence type="predicted"/>
<sequence length="108" mass="11647">MTHPGGGLLSGQPDAMLAYTLVRTNPPTEQLSGCGGLEQCATFVAENTKALDYLKIFMTDVNTRFDEFEYAARQGGQQYLVANEVNRISIEGVLNPTPTPRPVEGQGA</sequence>
<dbReference type="EMBL" id="BONX01000052">
    <property type="protein sequence ID" value="GIH00281.1"/>
    <property type="molecule type" value="Genomic_DNA"/>
</dbReference>